<evidence type="ECO:0000313" key="2">
    <source>
        <dbReference type="EMBL" id="QIB40735.1"/>
    </source>
</evidence>
<accession>A0A7L5BPQ2</accession>
<gene>
    <name evidence="2" type="ORF">G3A56_23200</name>
</gene>
<dbReference type="InterPro" id="IPR038461">
    <property type="entry name" value="Schlafen_AlbA_2_dom_sf"/>
</dbReference>
<dbReference type="Proteomes" id="UP000464865">
    <property type="component" value="Chromosome M15-12"/>
</dbReference>
<keyword evidence="3" id="KW-1185">Reference proteome</keyword>
<dbReference type="AlphaFoldDB" id="A0A7L5BPQ2"/>
<evidence type="ECO:0000313" key="3">
    <source>
        <dbReference type="Proteomes" id="UP000464865"/>
    </source>
</evidence>
<proteinExistence type="predicted"/>
<dbReference type="InterPro" id="IPR007421">
    <property type="entry name" value="Schlafen_AlbA_2_dom"/>
</dbReference>
<dbReference type="RefSeq" id="WP_082185024.1">
    <property type="nucleotide sequence ID" value="NZ_CP048635.1"/>
</dbReference>
<name>A0A7L5BPQ2_9HYPH</name>
<keyword evidence="2" id="KW-0067">ATP-binding</keyword>
<dbReference type="KEGG" id="roy:G3A56_23200"/>
<organism evidence="2 3">
    <name type="scientific">Rhizobium oryzihabitans</name>
    <dbReference type="NCBI Taxonomy" id="2267833"/>
    <lineage>
        <taxon>Bacteria</taxon>
        <taxon>Pseudomonadati</taxon>
        <taxon>Pseudomonadota</taxon>
        <taxon>Alphaproteobacteria</taxon>
        <taxon>Hyphomicrobiales</taxon>
        <taxon>Rhizobiaceae</taxon>
        <taxon>Rhizobium/Agrobacterium group</taxon>
        <taxon>Rhizobium</taxon>
    </lineage>
</organism>
<feature type="domain" description="Schlafen AlbA-2" evidence="1">
    <location>
        <begin position="20"/>
        <end position="140"/>
    </location>
</feature>
<sequence>MLDLNSLTDLESFFADNPAESVGLEYKSSKILAKGEIGPICKGVSAFANSAGGTFVIGIDAKDGQTTLDDGWQGQSKLDWIYCAINSGTFPAVETVIVKEIQGGSGKYYVISVDVSKDAPHQGQDNRYYKRRGSHSDPMEHYEIEDVRNRPKGRGSPLEISLFPEGLLASFKVRNISDSDIIDHLKISIESNFALNPHWIEELSARGLRQLRPSVEHVFILDSFYSMSKETNEPEIKITATFEVAGRHSRLVSIFYLADYMGASVVRSPVVRAIDDVGEKVERVAKSFEQFGRDSKAFVNAAVDGSGLRLSQRTIKGLLRNNQLFDPIEFDWDGYRILLDISIDEAFKLHHVFGVMMGSAQREHEYRALPEPLRTKFETLFKVDFSDSD</sequence>
<dbReference type="Gene3D" id="3.30.950.30">
    <property type="entry name" value="Schlafen, AAA domain"/>
    <property type="match status" value="1"/>
</dbReference>
<protein>
    <submittedName>
        <fullName evidence="2">ATP-binding protein</fullName>
    </submittedName>
</protein>
<reference evidence="2 3" key="1">
    <citation type="submission" date="2020-02" db="EMBL/GenBank/DDBJ databases">
        <title>Plant-Promoting Endophytic Bacterium Rhizobium oryzihabitans sp. nov., Isolated from the Root of Rice.</title>
        <authorList>
            <person name="zhao J."/>
            <person name="Zhang G."/>
        </authorList>
    </citation>
    <scope>NUCLEOTIDE SEQUENCE [LARGE SCALE GENOMIC DNA]</scope>
    <source>
        <strain evidence="2 3">M15</strain>
    </source>
</reference>
<dbReference type="Pfam" id="PF04326">
    <property type="entry name" value="SLFN_AlbA_2"/>
    <property type="match status" value="1"/>
</dbReference>
<evidence type="ECO:0000259" key="1">
    <source>
        <dbReference type="Pfam" id="PF04326"/>
    </source>
</evidence>
<dbReference type="EMBL" id="CP048635">
    <property type="protein sequence ID" value="QIB40735.1"/>
    <property type="molecule type" value="Genomic_DNA"/>
</dbReference>
<dbReference type="GO" id="GO:0005524">
    <property type="term" value="F:ATP binding"/>
    <property type="evidence" value="ECO:0007669"/>
    <property type="project" value="UniProtKB-KW"/>
</dbReference>
<keyword evidence="2" id="KW-0547">Nucleotide-binding</keyword>